<feature type="transmembrane region" description="Helical" evidence="6">
    <location>
        <begin position="381"/>
        <end position="401"/>
    </location>
</feature>
<accession>A0A2J6RUF4</accession>
<evidence type="ECO:0000313" key="7">
    <source>
        <dbReference type="EMBL" id="PMD42150.1"/>
    </source>
</evidence>
<protein>
    <recommendedName>
        <fullName evidence="9">Cora-domain-containing protein</fullName>
    </recommendedName>
</protein>
<dbReference type="InterPro" id="IPR045863">
    <property type="entry name" value="CorA_TM1_TM2"/>
</dbReference>
<dbReference type="Pfam" id="PF01544">
    <property type="entry name" value="CorA"/>
    <property type="match status" value="1"/>
</dbReference>
<name>A0A2J6RUF4_HYAVF</name>
<evidence type="ECO:0000256" key="6">
    <source>
        <dbReference type="SAM" id="Phobius"/>
    </source>
</evidence>
<dbReference type="OrthoDB" id="3563120at2759"/>
<dbReference type="Proteomes" id="UP000235786">
    <property type="component" value="Unassembled WGS sequence"/>
</dbReference>
<keyword evidence="2 6" id="KW-0812">Transmembrane</keyword>
<evidence type="ECO:0000256" key="2">
    <source>
        <dbReference type="ARBA" id="ARBA00022692"/>
    </source>
</evidence>
<dbReference type="GO" id="GO:0046873">
    <property type="term" value="F:metal ion transmembrane transporter activity"/>
    <property type="evidence" value="ECO:0007669"/>
    <property type="project" value="InterPro"/>
</dbReference>
<keyword evidence="3 6" id="KW-1133">Transmembrane helix</keyword>
<evidence type="ECO:0000256" key="3">
    <source>
        <dbReference type="ARBA" id="ARBA00022989"/>
    </source>
</evidence>
<dbReference type="AlphaFoldDB" id="A0A2J6RUF4"/>
<gene>
    <name evidence="7" type="ORF">L207DRAFT_306506</name>
</gene>
<sequence length="467" mass="53649">MMIPDASYKDTLRLPIQYVAYILQQLGCQDGREFCHYSAFILTYLSGGIGTRFNRVGILRAAGGTRAVQSFWTIHFRYFTVKSFNRKQVAPALDGINLVRENASLDRGGEHATGYLQEVKISLALTIQDGSSPRMPCWSIIFLADCLLDPCPDKWAGTVLGEERVPTIYGGKYSGFVVFIQCILLGLEDICSDWEAVLSSLDDQMSVTVTDLFDEDNSNKLMFDYGEFPRSKLYFRMQQLCRLFTSCIEETLRELQFHDDAFLGWFENYHHRLPMDDNDVHFQEHITEKWKLAVEKQVAQLETLLERFKRKGEEVESLRDGLFNATSVKEAAASVRQNQYIFIFTVATVVYLPLGFVTSLFGMHLFDTTDSGVINARPKFWITIFVLSFATYGISAFWYWGIRSRRYENWRARLSTANGRSATRKSKKSNLREGDVTSSEQHQALKLWRKALEILKGARKQRKQDEV</sequence>
<feature type="coiled-coil region" evidence="5">
    <location>
        <begin position="291"/>
        <end position="318"/>
    </location>
</feature>
<organism evidence="7 8">
    <name type="scientific">Hyaloscypha variabilis (strain UAMH 11265 / GT02V1 / F)</name>
    <name type="common">Meliniomyces variabilis</name>
    <dbReference type="NCBI Taxonomy" id="1149755"/>
    <lineage>
        <taxon>Eukaryota</taxon>
        <taxon>Fungi</taxon>
        <taxon>Dikarya</taxon>
        <taxon>Ascomycota</taxon>
        <taxon>Pezizomycotina</taxon>
        <taxon>Leotiomycetes</taxon>
        <taxon>Helotiales</taxon>
        <taxon>Hyaloscyphaceae</taxon>
        <taxon>Hyaloscypha</taxon>
        <taxon>Hyaloscypha variabilis</taxon>
    </lineage>
</organism>
<evidence type="ECO:0000256" key="1">
    <source>
        <dbReference type="ARBA" id="ARBA00004141"/>
    </source>
</evidence>
<dbReference type="EMBL" id="KZ613943">
    <property type="protein sequence ID" value="PMD42150.1"/>
    <property type="molecule type" value="Genomic_DNA"/>
</dbReference>
<evidence type="ECO:0000256" key="5">
    <source>
        <dbReference type="SAM" id="Coils"/>
    </source>
</evidence>
<proteinExistence type="predicted"/>
<dbReference type="Gene3D" id="1.20.58.340">
    <property type="entry name" value="Magnesium transport protein CorA, transmembrane region"/>
    <property type="match status" value="1"/>
</dbReference>
<keyword evidence="4 6" id="KW-0472">Membrane</keyword>
<evidence type="ECO:0000256" key="4">
    <source>
        <dbReference type="ARBA" id="ARBA00023136"/>
    </source>
</evidence>
<comment type="subcellular location">
    <subcellularLocation>
        <location evidence="1">Membrane</location>
        <topology evidence="1">Multi-pass membrane protein</topology>
    </subcellularLocation>
</comment>
<keyword evidence="5" id="KW-0175">Coiled coil</keyword>
<evidence type="ECO:0008006" key="9">
    <source>
        <dbReference type="Google" id="ProtNLM"/>
    </source>
</evidence>
<dbReference type="GO" id="GO:0016020">
    <property type="term" value="C:membrane"/>
    <property type="evidence" value="ECO:0007669"/>
    <property type="project" value="UniProtKB-SubCell"/>
</dbReference>
<evidence type="ECO:0000313" key="8">
    <source>
        <dbReference type="Proteomes" id="UP000235786"/>
    </source>
</evidence>
<dbReference type="InterPro" id="IPR002523">
    <property type="entry name" value="MgTranspt_CorA/ZnTranspt_ZntB"/>
</dbReference>
<feature type="transmembrane region" description="Helical" evidence="6">
    <location>
        <begin position="340"/>
        <end position="361"/>
    </location>
</feature>
<reference evidence="7 8" key="1">
    <citation type="submission" date="2016-04" db="EMBL/GenBank/DDBJ databases">
        <title>A degradative enzymes factory behind the ericoid mycorrhizal symbiosis.</title>
        <authorList>
            <consortium name="DOE Joint Genome Institute"/>
            <person name="Martino E."/>
            <person name="Morin E."/>
            <person name="Grelet G."/>
            <person name="Kuo A."/>
            <person name="Kohler A."/>
            <person name="Daghino S."/>
            <person name="Barry K."/>
            <person name="Choi C."/>
            <person name="Cichocki N."/>
            <person name="Clum A."/>
            <person name="Copeland A."/>
            <person name="Hainaut M."/>
            <person name="Haridas S."/>
            <person name="Labutti K."/>
            <person name="Lindquist E."/>
            <person name="Lipzen A."/>
            <person name="Khouja H.-R."/>
            <person name="Murat C."/>
            <person name="Ohm R."/>
            <person name="Olson A."/>
            <person name="Spatafora J."/>
            <person name="Veneault-Fourrey C."/>
            <person name="Henrissat B."/>
            <person name="Grigoriev I."/>
            <person name="Martin F."/>
            <person name="Perotto S."/>
        </authorList>
    </citation>
    <scope>NUCLEOTIDE SEQUENCE [LARGE SCALE GENOMIC DNA]</scope>
    <source>
        <strain evidence="7 8">F</strain>
    </source>
</reference>
<keyword evidence="8" id="KW-1185">Reference proteome</keyword>
<dbReference type="SUPFAM" id="SSF144083">
    <property type="entry name" value="Magnesium transport protein CorA, transmembrane region"/>
    <property type="match status" value="1"/>
</dbReference>